<evidence type="ECO:0000313" key="2">
    <source>
        <dbReference type="Proteomes" id="UP001164250"/>
    </source>
</evidence>
<name>A0ACC1BA74_9ROSI</name>
<gene>
    <name evidence="1" type="ORF">Patl1_16166</name>
</gene>
<protein>
    <submittedName>
        <fullName evidence="1">Uncharacterized protein</fullName>
    </submittedName>
</protein>
<comment type="caution">
    <text evidence="1">The sequence shown here is derived from an EMBL/GenBank/DDBJ whole genome shotgun (WGS) entry which is preliminary data.</text>
</comment>
<sequence length="984" mass="111190">MADSPPSPANVDPNSKQPESENRAIQPDQSSTSVPPQEQQSATPNPNSNQAPPHPSIQFYASPQPISVPPTAPSYRPVTIPAVPQFSPVQNFQNTGVQPPGVGVSGGVAVTMAPPMMPYHVVPGQVPNPALRPYAPMPNGYGVVHAPAPGWEASILLKRTTSTTPFWLLSGSYKDTCLMNCQQQNMLATECSLALYSKVICSAGDSCHACGAISNMLLMCGLPRYPAPYPAMVRPVFPPRPPGPVGVLPAVARPPVPGIAGVRPIIPPVVRPAVFPGGTPAEKPETTVYVGKIASTADNDFMLSLLQVCGPVKSWKRPQHPSNGTLKGFGFCEFESAEGVLRALRLLSKFNVDGQELMLNVTQATKEYLERHVEKKTENTKKLKETQDAGAEKEDAGVQGVEKKELPKASEDLKKDNETGDKENHDNSNFGIVTAEDREADREALEKLKSMIEGEVKGQSSASTPCSINHLAEDKIDDETASDSKATSEHDRPDTSSPDRSRTYDRRSRDRDRERDLKREKEREIDRYEREAERERARKEREQRRKIEEAEREYERCLKDWEYREREREKERQYEKEREKERERKRKKEILYDEEDEDDDSRKRWRRSVLEDKRRKRLREKEDDFSDKIKEEEEIAEAKKRAEEEQLQQQQRDALKLLSRHEANGTEKPSSAEESGVETKDKTAVDQDYEGDSIHENHVAGDEVLQNGTGDESMNASVSALDMRQSSNAPARKLGFGLVGSGKRTAVPSVFHEEDDDDAQKEKKMRPLVPIDYSTEELQAAQPIVSGANQPNLAAAAEFAKRISNVNSKDEKLDSERERSRRSHDRSSQREKDRSGEDNSRTRDEKKEKILDRDRDREHGLDKVKTPDNKKLLDAKQLIDMIPKTKEELFSFEINWAVYDEHELHERMRPWISKKITEFLGEEETTLVDYIVSSTQEHVKASQMLELLQTILDDEAEMFVLKMWRMLIFEIKKVETGLALRARS</sequence>
<evidence type="ECO:0000313" key="1">
    <source>
        <dbReference type="EMBL" id="KAJ0095746.1"/>
    </source>
</evidence>
<proteinExistence type="predicted"/>
<organism evidence="1 2">
    <name type="scientific">Pistacia atlantica</name>
    <dbReference type="NCBI Taxonomy" id="434234"/>
    <lineage>
        <taxon>Eukaryota</taxon>
        <taxon>Viridiplantae</taxon>
        <taxon>Streptophyta</taxon>
        <taxon>Embryophyta</taxon>
        <taxon>Tracheophyta</taxon>
        <taxon>Spermatophyta</taxon>
        <taxon>Magnoliopsida</taxon>
        <taxon>eudicotyledons</taxon>
        <taxon>Gunneridae</taxon>
        <taxon>Pentapetalae</taxon>
        <taxon>rosids</taxon>
        <taxon>malvids</taxon>
        <taxon>Sapindales</taxon>
        <taxon>Anacardiaceae</taxon>
        <taxon>Pistacia</taxon>
    </lineage>
</organism>
<dbReference type="EMBL" id="CM047902">
    <property type="protein sequence ID" value="KAJ0095746.1"/>
    <property type="molecule type" value="Genomic_DNA"/>
</dbReference>
<reference evidence="2" key="1">
    <citation type="journal article" date="2023" name="G3 (Bethesda)">
        <title>Genome assembly and association tests identify interacting loci associated with vigor, precocity, and sex in interspecific pistachio rootstocks.</title>
        <authorList>
            <person name="Palmer W."/>
            <person name="Jacygrad E."/>
            <person name="Sagayaradj S."/>
            <person name="Cavanaugh K."/>
            <person name="Han R."/>
            <person name="Bertier L."/>
            <person name="Beede B."/>
            <person name="Kafkas S."/>
            <person name="Golino D."/>
            <person name="Preece J."/>
            <person name="Michelmore R."/>
        </authorList>
    </citation>
    <scope>NUCLEOTIDE SEQUENCE [LARGE SCALE GENOMIC DNA]</scope>
</reference>
<keyword evidence="2" id="KW-1185">Reference proteome</keyword>
<dbReference type="Proteomes" id="UP001164250">
    <property type="component" value="Chromosome 6"/>
</dbReference>
<accession>A0ACC1BA74</accession>